<accession>A0A1F7SI42</accession>
<reference evidence="1 2" key="1">
    <citation type="journal article" date="2016" name="Nat. Commun.">
        <title>Thousands of microbial genomes shed light on interconnected biogeochemical processes in an aquifer system.</title>
        <authorList>
            <person name="Anantharaman K."/>
            <person name="Brown C.T."/>
            <person name="Hug L.A."/>
            <person name="Sharon I."/>
            <person name="Castelle C.J."/>
            <person name="Probst A.J."/>
            <person name="Thomas B.C."/>
            <person name="Singh A."/>
            <person name="Wilkins M.J."/>
            <person name="Karaoz U."/>
            <person name="Brodie E.L."/>
            <person name="Williams K.H."/>
            <person name="Hubbard S.S."/>
            <person name="Banfield J.F."/>
        </authorList>
    </citation>
    <scope>NUCLEOTIDE SEQUENCE [LARGE SCALE GENOMIC DNA]</scope>
</reference>
<dbReference type="AlphaFoldDB" id="A0A1F7SI42"/>
<evidence type="ECO:0000313" key="2">
    <source>
        <dbReference type="Proteomes" id="UP000178082"/>
    </source>
</evidence>
<evidence type="ECO:0000313" key="1">
    <source>
        <dbReference type="EMBL" id="OGL53460.1"/>
    </source>
</evidence>
<organism evidence="1 2">
    <name type="scientific">Candidatus Schekmanbacteria bacterium RIFCSPLOWO2_12_FULL_38_15</name>
    <dbReference type="NCBI Taxonomy" id="1817883"/>
    <lineage>
        <taxon>Bacteria</taxon>
        <taxon>Candidatus Schekmaniibacteriota</taxon>
    </lineage>
</organism>
<protein>
    <submittedName>
        <fullName evidence="1">Uncharacterized protein</fullName>
    </submittedName>
</protein>
<dbReference type="Proteomes" id="UP000178082">
    <property type="component" value="Unassembled WGS sequence"/>
</dbReference>
<name>A0A1F7SI42_9BACT</name>
<proteinExistence type="predicted"/>
<dbReference type="EMBL" id="MGDI01000025">
    <property type="protein sequence ID" value="OGL53460.1"/>
    <property type="molecule type" value="Genomic_DNA"/>
</dbReference>
<comment type="caution">
    <text evidence="1">The sequence shown here is derived from an EMBL/GenBank/DDBJ whole genome shotgun (WGS) entry which is preliminary data.</text>
</comment>
<sequence length="61" mass="7115">MRKNPEKVCYSPLSTSVLVMFDEVAEAVMIISEVNYHVLPYRVFRLFLSLKENIKRNLLGI</sequence>
<gene>
    <name evidence="1" type="ORF">A3G31_08155</name>
</gene>
<dbReference type="STRING" id="1817883.A3G31_08155"/>